<accession>A0AA39LQ67</accession>
<comment type="caution">
    <text evidence="7">The sequence shown here is derived from an EMBL/GenBank/DDBJ whole genome shotgun (WGS) entry which is preliminary data.</text>
</comment>
<dbReference type="PANTHER" id="PTHR21664:SF1">
    <property type="entry name" value="NUDC DOMAIN-CONTAINING PROTEIN 1"/>
    <property type="match status" value="1"/>
</dbReference>
<protein>
    <recommendedName>
        <fullName evidence="3">NudC domain-containing protein 1</fullName>
    </recommendedName>
</protein>
<comment type="subcellular location">
    <subcellularLocation>
        <location evidence="2">Cytoplasm</location>
    </subcellularLocation>
    <subcellularLocation>
        <location evidence="1">Nucleus</location>
    </subcellularLocation>
</comment>
<keyword evidence="4" id="KW-0963">Cytoplasm</keyword>
<reference evidence="7" key="1">
    <citation type="submission" date="2023-06" db="EMBL/GenBank/DDBJ databases">
        <title>Genomic analysis of the entomopathogenic nematode Steinernema hermaphroditum.</title>
        <authorList>
            <person name="Schwarz E.M."/>
            <person name="Heppert J.K."/>
            <person name="Baniya A."/>
            <person name="Schwartz H.T."/>
            <person name="Tan C.-H."/>
            <person name="Antoshechkin I."/>
            <person name="Sternberg P.W."/>
            <person name="Goodrich-Blair H."/>
            <person name="Dillman A.R."/>
        </authorList>
    </citation>
    <scope>NUCLEOTIDE SEQUENCE</scope>
    <source>
        <strain evidence="7">PS9179</strain>
        <tissue evidence="7">Whole animal</tissue>
    </source>
</reference>
<keyword evidence="5" id="KW-0539">Nucleus</keyword>
<dbReference type="GO" id="GO:0005634">
    <property type="term" value="C:nucleus"/>
    <property type="evidence" value="ECO:0007669"/>
    <property type="project" value="UniProtKB-SubCell"/>
</dbReference>
<evidence type="ECO:0000256" key="2">
    <source>
        <dbReference type="ARBA" id="ARBA00004496"/>
    </source>
</evidence>
<dbReference type="AlphaFoldDB" id="A0AA39LQ67"/>
<dbReference type="Proteomes" id="UP001175271">
    <property type="component" value="Unassembled WGS sequence"/>
</dbReference>
<name>A0AA39LQ67_9BILA</name>
<proteinExistence type="predicted"/>
<dbReference type="InterPro" id="IPR037895">
    <property type="entry name" value="NUDCD1"/>
</dbReference>
<dbReference type="EMBL" id="JAUCMV010000004">
    <property type="protein sequence ID" value="KAK0405617.1"/>
    <property type="molecule type" value="Genomic_DNA"/>
</dbReference>
<dbReference type="GO" id="GO:0005737">
    <property type="term" value="C:cytoplasm"/>
    <property type="evidence" value="ECO:0007669"/>
    <property type="project" value="UniProtKB-SubCell"/>
</dbReference>
<evidence type="ECO:0000256" key="5">
    <source>
        <dbReference type="ARBA" id="ARBA00023242"/>
    </source>
</evidence>
<evidence type="ECO:0000259" key="6">
    <source>
        <dbReference type="PROSITE" id="PS51203"/>
    </source>
</evidence>
<evidence type="ECO:0000256" key="1">
    <source>
        <dbReference type="ARBA" id="ARBA00004123"/>
    </source>
</evidence>
<dbReference type="PROSITE" id="PS51203">
    <property type="entry name" value="CS"/>
    <property type="match status" value="1"/>
</dbReference>
<dbReference type="InterPro" id="IPR008978">
    <property type="entry name" value="HSP20-like_chaperone"/>
</dbReference>
<dbReference type="PANTHER" id="PTHR21664">
    <property type="entry name" value="CHRONIC MYELOGENOUS LEUKEMIA TUMOR ANTIGEN 66"/>
    <property type="match status" value="1"/>
</dbReference>
<dbReference type="Pfam" id="PF04969">
    <property type="entry name" value="CS"/>
    <property type="match status" value="1"/>
</dbReference>
<dbReference type="Gene3D" id="2.60.40.790">
    <property type="match status" value="1"/>
</dbReference>
<sequence>MTSETCEVVDLVPNRLLLHPNFESYQVVHDSFPVIVESLTAEVKENRPDASQFGLQHVRTVCSAEQLVFDPFNSSDELYTFYVVDANRISRLQFDLRSQKWTQVKDALNLPALEGSVVPLPTSLVVVSENHVVACNGGDKLVLFYDGETKSILTLSEPGVIIDFRCDEALDRIDVLVQSVFEKRSSQDNEKKEEGLFGAQLTWIQMNSKDGSEKRRRVIQVDGNLDMATLSTSCSEVILMGSRAPAVISDSLKEITEEDEAMAVDSIEPVEKTSDDDEKFAYMWSQNDSEVSAVFNLCESVKKGDVDFALTANALHIKVGQNVVISGRLGGTVNTDESTWTLDKNKLELTMFKSEILGWSELVVGDKRGKFEADPEVMATFVERLERITSAKSELSGDNANVNFNQDQLEDCDMMCSDEIMQLFWIDGETHKVSIKSDVSRHQMCFSAKLNPREPRSFCIRHDVDGILWKFDGSDKRAPATHHATFSAFGYVQAAKTHRKFTTCSPDHSYATIVDRKRYAFLYWPEKAVNSHLIRRSGSGQRQVTGIAAQNVISLNKTNSMGEAQAVDDPILGVYAANSALFLLTTKDVYAIVLKGLSSAKELDDLM</sequence>
<dbReference type="InterPro" id="IPR007052">
    <property type="entry name" value="CS_dom"/>
</dbReference>
<gene>
    <name evidence="7" type="ORF">QR680_018089</name>
</gene>
<evidence type="ECO:0000313" key="7">
    <source>
        <dbReference type="EMBL" id="KAK0405617.1"/>
    </source>
</evidence>
<dbReference type="SUPFAM" id="SSF49764">
    <property type="entry name" value="HSP20-like chaperones"/>
    <property type="match status" value="1"/>
</dbReference>
<feature type="domain" description="CS" evidence="6">
    <location>
        <begin position="277"/>
        <end position="363"/>
    </location>
</feature>
<keyword evidence="8" id="KW-1185">Reference proteome</keyword>
<evidence type="ECO:0000256" key="4">
    <source>
        <dbReference type="ARBA" id="ARBA00022490"/>
    </source>
</evidence>
<organism evidence="7 8">
    <name type="scientific">Steinernema hermaphroditum</name>
    <dbReference type="NCBI Taxonomy" id="289476"/>
    <lineage>
        <taxon>Eukaryota</taxon>
        <taxon>Metazoa</taxon>
        <taxon>Ecdysozoa</taxon>
        <taxon>Nematoda</taxon>
        <taxon>Chromadorea</taxon>
        <taxon>Rhabditida</taxon>
        <taxon>Tylenchina</taxon>
        <taxon>Panagrolaimomorpha</taxon>
        <taxon>Strongyloidoidea</taxon>
        <taxon>Steinernematidae</taxon>
        <taxon>Steinernema</taxon>
    </lineage>
</organism>
<evidence type="ECO:0000313" key="8">
    <source>
        <dbReference type="Proteomes" id="UP001175271"/>
    </source>
</evidence>
<evidence type="ECO:0000256" key="3">
    <source>
        <dbReference type="ARBA" id="ARBA00018915"/>
    </source>
</evidence>
<dbReference type="CDD" id="cd06467">
    <property type="entry name" value="p23_NUDC_like"/>
    <property type="match status" value="1"/>
</dbReference>